<organism evidence="2 3">
    <name type="scientific">Portunus trituberculatus</name>
    <name type="common">Swimming crab</name>
    <name type="synonym">Neptunus trituberculatus</name>
    <dbReference type="NCBI Taxonomy" id="210409"/>
    <lineage>
        <taxon>Eukaryota</taxon>
        <taxon>Metazoa</taxon>
        <taxon>Ecdysozoa</taxon>
        <taxon>Arthropoda</taxon>
        <taxon>Crustacea</taxon>
        <taxon>Multicrustacea</taxon>
        <taxon>Malacostraca</taxon>
        <taxon>Eumalacostraca</taxon>
        <taxon>Eucarida</taxon>
        <taxon>Decapoda</taxon>
        <taxon>Pleocyemata</taxon>
        <taxon>Brachyura</taxon>
        <taxon>Eubrachyura</taxon>
        <taxon>Portunoidea</taxon>
        <taxon>Portunidae</taxon>
        <taxon>Portuninae</taxon>
        <taxon>Portunus</taxon>
    </lineage>
</organism>
<name>A0A5B7IHJ8_PORTR</name>
<reference evidence="2 3" key="1">
    <citation type="submission" date="2019-05" db="EMBL/GenBank/DDBJ databases">
        <title>Another draft genome of Portunus trituberculatus and its Hox gene families provides insights of decapod evolution.</title>
        <authorList>
            <person name="Jeong J.-H."/>
            <person name="Song I."/>
            <person name="Kim S."/>
            <person name="Choi T."/>
            <person name="Kim D."/>
            <person name="Ryu S."/>
            <person name="Kim W."/>
        </authorList>
    </citation>
    <scope>NUCLEOTIDE SEQUENCE [LARGE SCALE GENOMIC DNA]</scope>
    <source>
        <tissue evidence="2">Muscle</tissue>
    </source>
</reference>
<protein>
    <submittedName>
        <fullName evidence="2">Uncharacterized protein</fullName>
    </submittedName>
</protein>
<dbReference type="EMBL" id="VSRR010066876">
    <property type="protein sequence ID" value="MPC84941.1"/>
    <property type="molecule type" value="Genomic_DNA"/>
</dbReference>
<evidence type="ECO:0000313" key="3">
    <source>
        <dbReference type="Proteomes" id="UP000324222"/>
    </source>
</evidence>
<accession>A0A5B7IHJ8</accession>
<gene>
    <name evidence="2" type="ORF">E2C01_079695</name>
</gene>
<evidence type="ECO:0000313" key="2">
    <source>
        <dbReference type="EMBL" id="MPC84941.1"/>
    </source>
</evidence>
<proteinExistence type="predicted"/>
<feature type="compositionally biased region" description="Pro residues" evidence="1">
    <location>
        <begin position="49"/>
        <end position="60"/>
    </location>
</feature>
<sequence length="83" mass="8950">MPGLHALAPSALPPLRVQEGVLVRESRPRGCWQALPSEMLGGPGQHQPGRPPPHYPSPRPSTPCLCCPLAFLLPPDAHYNAQM</sequence>
<evidence type="ECO:0000256" key="1">
    <source>
        <dbReference type="SAM" id="MobiDB-lite"/>
    </source>
</evidence>
<feature type="region of interest" description="Disordered" evidence="1">
    <location>
        <begin position="36"/>
        <end position="60"/>
    </location>
</feature>
<dbReference type="AlphaFoldDB" id="A0A5B7IHJ8"/>
<dbReference type="Proteomes" id="UP000324222">
    <property type="component" value="Unassembled WGS sequence"/>
</dbReference>
<keyword evidence="3" id="KW-1185">Reference proteome</keyword>
<comment type="caution">
    <text evidence="2">The sequence shown here is derived from an EMBL/GenBank/DDBJ whole genome shotgun (WGS) entry which is preliminary data.</text>
</comment>